<evidence type="ECO:0000256" key="1">
    <source>
        <dbReference type="SAM" id="MobiDB-lite"/>
    </source>
</evidence>
<protein>
    <submittedName>
        <fullName evidence="2">Uncharacterized protein</fullName>
    </submittedName>
</protein>
<reference evidence="2 3" key="1">
    <citation type="submission" date="2020-07" db="EMBL/GenBank/DDBJ databases">
        <title>Sequencing the genomes of 1000 actinobacteria strains.</title>
        <authorList>
            <person name="Klenk H.-P."/>
        </authorList>
    </citation>
    <scope>NUCLEOTIDE SEQUENCE [LARGE SCALE GENOMIC DNA]</scope>
    <source>
        <strain evidence="2 3">DSM 45975</strain>
    </source>
</reference>
<dbReference type="Proteomes" id="UP000569329">
    <property type="component" value="Unassembled WGS sequence"/>
</dbReference>
<feature type="compositionally biased region" description="Basic and acidic residues" evidence="1">
    <location>
        <begin position="64"/>
        <end position="75"/>
    </location>
</feature>
<dbReference type="AlphaFoldDB" id="A0A839E1M0"/>
<comment type="caution">
    <text evidence="2">The sequence shown here is derived from an EMBL/GenBank/DDBJ whole genome shotgun (WGS) entry which is preliminary data.</text>
</comment>
<gene>
    <name evidence="2" type="ORF">FHX42_004168</name>
</gene>
<feature type="region of interest" description="Disordered" evidence="1">
    <location>
        <begin position="48"/>
        <end position="81"/>
    </location>
</feature>
<dbReference type="RefSeq" id="WP_182545984.1">
    <property type="nucleotide sequence ID" value="NZ_JACGWZ010000006.1"/>
</dbReference>
<proteinExistence type="predicted"/>
<sequence>MMPAPVSAMVPTRVSPLRIMPPPANSMISPAPRAFTSRQRGSVPAIAINSSAGRHAGHPGLSNIDKRYRADRSERGGAQGS</sequence>
<evidence type="ECO:0000313" key="3">
    <source>
        <dbReference type="Proteomes" id="UP000569329"/>
    </source>
</evidence>
<accession>A0A839E1M0</accession>
<organism evidence="2 3">
    <name type="scientific">Halosaccharopolyspora lacisalsi</name>
    <dbReference type="NCBI Taxonomy" id="1000566"/>
    <lineage>
        <taxon>Bacteria</taxon>
        <taxon>Bacillati</taxon>
        <taxon>Actinomycetota</taxon>
        <taxon>Actinomycetes</taxon>
        <taxon>Pseudonocardiales</taxon>
        <taxon>Pseudonocardiaceae</taxon>
        <taxon>Halosaccharopolyspora</taxon>
    </lineage>
</organism>
<name>A0A839E1M0_9PSEU</name>
<keyword evidence="3" id="KW-1185">Reference proteome</keyword>
<dbReference type="EMBL" id="JACGWZ010000006">
    <property type="protein sequence ID" value="MBA8826789.1"/>
    <property type="molecule type" value="Genomic_DNA"/>
</dbReference>
<evidence type="ECO:0000313" key="2">
    <source>
        <dbReference type="EMBL" id="MBA8826789.1"/>
    </source>
</evidence>